<protein>
    <recommendedName>
        <fullName evidence="2">Flagellar hook-length control protein-like C-terminal domain-containing protein</fullName>
    </recommendedName>
</protein>
<evidence type="ECO:0000259" key="2">
    <source>
        <dbReference type="Pfam" id="PF02120"/>
    </source>
</evidence>
<dbReference type="KEGG" id="schy:GVO57_01545"/>
<dbReference type="InterPro" id="IPR021136">
    <property type="entry name" value="Flagellar_hook_control-like_C"/>
</dbReference>
<feature type="compositionally biased region" description="Low complexity" evidence="1">
    <location>
        <begin position="301"/>
        <end position="313"/>
    </location>
</feature>
<dbReference type="RefSeq" id="WP_160591282.1">
    <property type="nucleotide sequence ID" value="NZ_CP047895.1"/>
</dbReference>
<dbReference type="CDD" id="cd17470">
    <property type="entry name" value="T3SS_Flik_C"/>
    <property type="match status" value="1"/>
</dbReference>
<dbReference type="Proteomes" id="UP000464468">
    <property type="component" value="Chromosome"/>
</dbReference>
<dbReference type="EMBL" id="CP047895">
    <property type="protein sequence ID" value="QHL89748.1"/>
    <property type="molecule type" value="Genomic_DNA"/>
</dbReference>
<reference evidence="3 4" key="1">
    <citation type="submission" date="2020-01" db="EMBL/GenBank/DDBJ databases">
        <title>Sphingomonas sp. C33 whole genome sequece.</title>
        <authorList>
            <person name="Park C."/>
        </authorList>
    </citation>
    <scope>NUCLEOTIDE SEQUENCE [LARGE SCALE GENOMIC DNA]</scope>
    <source>
        <strain evidence="3 4">C33</strain>
    </source>
</reference>
<keyword evidence="4" id="KW-1185">Reference proteome</keyword>
<feature type="domain" description="Flagellar hook-length control protein-like C-terminal" evidence="2">
    <location>
        <begin position="369"/>
        <end position="451"/>
    </location>
</feature>
<name>A0A7Z2NTU4_9SPHN</name>
<accession>A0A7Z2NTU4</accession>
<dbReference type="InterPro" id="IPR038610">
    <property type="entry name" value="FliK-like_C_sf"/>
</dbReference>
<dbReference type="Gene3D" id="3.30.750.140">
    <property type="match status" value="1"/>
</dbReference>
<organism evidence="3 4">
    <name type="scientific">Sphingomonas changnyeongensis</name>
    <dbReference type="NCBI Taxonomy" id="2698679"/>
    <lineage>
        <taxon>Bacteria</taxon>
        <taxon>Pseudomonadati</taxon>
        <taxon>Pseudomonadota</taxon>
        <taxon>Alphaproteobacteria</taxon>
        <taxon>Sphingomonadales</taxon>
        <taxon>Sphingomonadaceae</taxon>
        <taxon>Sphingomonas</taxon>
    </lineage>
</organism>
<evidence type="ECO:0000256" key="1">
    <source>
        <dbReference type="SAM" id="MobiDB-lite"/>
    </source>
</evidence>
<gene>
    <name evidence="3" type="ORF">GVO57_01545</name>
</gene>
<evidence type="ECO:0000313" key="3">
    <source>
        <dbReference type="EMBL" id="QHL89748.1"/>
    </source>
</evidence>
<feature type="region of interest" description="Disordered" evidence="1">
    <location>
        <begin position="299"/>
        <end position="325"/>
    </location>
</feature>
<evidence type="ECO:0000313" key="4">
    <source>
        <dbReference type="Proteomes" id="UP000464468"/>
    </source>
</evidence>
<sequence length="496" mass="48218">MTPPAGTAPAATDGFAATLGQLLAGTPGIAGGAGQAGPVQIGGQQAAGQIPGLTIGQIANGTAPGGEKAAGQTVNGLAANGLAEGGAGALLPPRLVAQLPGTSRTAYLPADAVEGGVPGTAGAPDALGTTLTTALAGPDAATKLPRPIAANLPAAVAATPDTGQGAPLPIIFDDTQSDPIEFPDQLPALPGSAWAAAALAGPAAGELPGEPAGELAAADEGEALPAADGQPVMLAALPPEPALPPVRRGVPDLDGHAAEAAKAAAPAAVSALDMPAAGAAEASAPAGAVTEIAMTADTRQPGAGNAAPAAQMPATPPAAQPDAPAIAAAAPPPVAAAPQAVAAPGSARSEAPGARLALDSDFAARMGVQIARRLAQGSDELTVRMDPAELGRIQVRLAFDETGALRAVVAADSASVIEAMRRDLGDITRALADAGVRADGQSFRFDRGSQDGGQGQSAWARWQNARGTAALPGDEPGAQELSYRPVRRNGRLDLIA</sequence>
<dbReference type="Pfam" id="PF02120">
    <property type="entry name" value="Flg_hook"/>
    <property type="match status" value="1"/>
</dbReference>
<proteinExistence type="predicted"/>
<dbReference type="AlphaFoldDB" id="A0A7Z2NTU4"/>